<proteinExistence type="predicted"/>
<name>A0A1M5ADN2_MARH1</name>
<dbReference type="Proteomes" id="UP000184334">
    <property type="component" value="Unassembled WGS sequence"/>
</dbReference>
<dbReference type="AlphaFoldDB" id="A0A1M5ADN2"/>
<dbReference type="RefSeq" id="WP_143148378.1">
    <property type="nucleotide sequence ID" value="NZ_FQUI01000058.1"/>
</dbReference>
<reference evidence="1" key="1">
    <citation type="submission" date="2016-11" db="EMBL/GenBank/DDBJ databases">
        <authorList>
            <person name="Varghese N."/>
            <person name="Submissions S."/>
        </authorList>
    </citation>
    <scope>NUCLEOTIDE SEQUENCE [LARGE SCALE GENOMIC DNA]</scope>
    <source>
        <strain evidence="1">DSM 16785</strain>
    </source>
</reference>
<evidence type="ECO:0008006" key="3">
    <source>
        <dbReference type="Google" id="ProtNLM"/>
    </source>
</evidence>
<keyword evidence="2" id="KW-1185">Reference proteome</keyword>
<protein>
    <recommendedName>
        <fullName evidence="3">Transposase InsH N-terminal domain-containing protein</fullName>
    </recommendedName>
</protein>
<sequence length="84" mass="10025">MLAQKRIEINTSFVKKEILFIFNIIDIFFNEPKYSFGRKKEFSDKAILKILMLLKMAKKSYRKVQKLFDEHPEFLNLIGIKEAP</sequence>
<dbReference type="EMBL" id="FQUI01000058">
    <property type="protein sequence ID" value="SHF28441.1"/>
    <property type="molecule type" value="Genomic_DNA"/>
</dbReference>
<organism evidence="1 2">
    <name type="scientific">Marinitoga hydrogenitolerans (strain DSM 16785 / JCM 12826 / AT1271)</name>
    <dbReference type="NCBI Taxonomy" id="1122195"/>
    <lineage>
        <taxon>Bacteria</taxon>
        <taxon>Thermotogati</taxon>
        <taxon>Thermotogota</taxon>
        <taxon>Thermotogae</taxon>
        <taxon>Petrotogales</taxon>
        <taxon>Petrotogaceae</taxon>
        <taxon>Marinitoga</taxon>
    </lineage>
</organism>
<evidence type="ECO:0000313" key="2">
    <source>
        <dbReference type="Proteomes" id="UP000184334"/>
    </source>
</evidence>
<accession>A0A1M5ADN2</accession>
<comment type="caution">
    <text evidence="1">The sequence shown here is derived from an EMBL/GenBank/DDBJ whole genome shotgun (WGS) entry which is preliminary data.</text>
</comment>
<feature type="non-terminal residue" evidence="1">
    <location>
        <position position="84"/>
    </location>
</feature>
<gene>
    <name evidence="1" type="ORF">SAMN02745164_02168</name>
</gene>
<evidence type="ECO:0000313" key="1">
    <source>
        <dbReference type="EMBL" id="SHF28441.1"/>
    </source>
</evidence>